<protein>
    <submittedName>
        <fullName evidence="1">Uncharacterized protein</fullName>
    </submittedName>
</protein>
<dbReference type="OrthoDB" id="672828at2"/>
<dbReference type="EMBL" id="FNAC01000025">
    <property type="protein sequence ID" value="SDD34063.1"/>
    <property type="molecule type" value="Genomic_DNA"/>
</dbReference>
<name>A0A1G6TYC2_9BACT</name>
<evidence type="ECO:0000313" key="1">
    <source>
        <dbReference type="EMBL" id="SDD34063.1"/>
    </source>
</evidence>
<dbReference type="RefSeq" id="WP_087939984.1">
    <property type="nucleotide sequence ID" value="NZ_FNAC01000025.1"/>
</dbReference>
<organism evidence="1 2">
    <name type="scientific">Algoriphagus faecimaris</name>
    <dbReference type="NCBI Taxonomy" id="686796"/>
    <lineage>
        <taxon>Bacteria</taxon>
        <taxon>Pseudomonadati</taxon>
        <taxon>Bacteroidota</taxon>
        <taxon>Cytophagia</taxon>
        <taxon>Cytophagales</taxon>
        <taxon>Cyclobacteriaceae</taxon>
        <taxon>Algoriphagus</taxon>
    </lineage>
</organism>
<dbReference type="Proteomes" id="UP000199060">
    <property type="component" value="Unassembled WGS sequence"/>
</dbReference>
<reference evidence="2" key="1">
    <citation type="submission" date="2016-10" db="EMBL/GenBank/DDBJ databases">
        <authorList>
            <person name="Varghese N."/>
            <person name="Submissions S."/>
        </authorList>
    </citation>
    <scope>NUCLEOTIDE SEQUENCE [LARGE SCALE GENOMIC DNA]</scope>
    <source>
        <strain evidence="2">DSM 23095</strain>
    </source>
</reference>
<dbReference type="STRING" id="686796.SAMN04488104_102515"/>
<proteinExistence type="predicted"/>
<keyword evidence="2" id="KW-1185">Reference proteome</keyword>
<accession>A0A1G6TYC2</accession>
<gene>
    <name evidence="1" type="ORF">SAMN04488104_102515</name>
</gene>
<sequence>MEKNRKNWILKRDSSLTISENEAVRSWNSNRKFTGKKGDFVILLEYFSRIWVFSRFCTIKSVELGKDQVEGEKGRIIVRLDLGMEFGMLKPLENFKFSLLAVKNYSNPAKHFRTWKEITIEELNAILFDNVDLKRSLLGFTFYEMHLEHRKAFLNFLGLSDFSQDYIVHDLEKILIKLNDYVVDSIINPGHQFLEGVKLFKEMFGNEIYSNLSIADHENSVRVTYAVDQEEVLKKYLNNLEQYFGSAFINSKNEYSNRDEYYRKSLKSPIVLKIN</sequence>
<evidence type="ECO:0000313" key="2">
    <source>
        <dbReference type="Proteomes" id="UP000199060"/>
    </source>
</evidence>
<dbReference type="AlphaFoldDB" id="A0A1G6TYC2"/>